<keyword evidence="6" id="KW-0808">Transferase</keyword>
<dbReference type="STRING" id="361077.A0A152A6R7"/>
<dbReference type="CDD" id="cd03801">
    <property type="entry name" value="GT4_PimA-like"/>
    <property type="match status" value="1"/>
</dbReference>
<evidence type="ECO:0000313" key="7">
    <source>
        <dbReference type="Proteomes" id="UP000076078"/>
    </source>
</evidence>
<sequence>MDRRVDRFPMNLFRNFKKNILIVAIVLVLFLHVLFIHKVSIYTDINDNNNNNDEKRLSNSKTYQYSNDNNKQKRVLSSYAKALLDGMGIGVGGANLEKEYTMDELARIISWKPKDIVESENLMELPGICSEQTQDQIKQCEEDRYYKSVVTPNPVLDEKKMDYTLRPNSEHRAKFAYYPRDSPINAKVNDKPIITILTPYYNIKKEILDETARCIFRQSLQNFQWVIVNDGSPNKTVLKEALGPYLALNDSRITYVDLEQNQGLPGARNAGLKHSIGKYIVFLDPDDIMENTYLEKAVWFLETHPHYTLCNPWSLGFGHKEYLWPKGFQAGDFNLKENQLIVATVMKTEVLKQIGGLDAKLKEGMEDWDVWMRMADNGHWGYSLEETLFWYRVSPPGKWRSMDNITLYNQFYDNQKKKYPVAFSKGVPKLSRPEQQKMESVADEVTIINPLKKCRPRVLLILPHMELGGADQFNFNFAQGMVLDDWEVTIATTRKAPNNWLPQFLRTTPDIFIMPRFLKMTDQPRFLSYLIKSRDFDVVFLSNSEYGYHYLSYLRANAPGPAYVDYTHSGETFWKNGGYPRYSAGSEILLDRSILASDNLRQFTNGYGHNVNKTCTVLIGVDSDKYVPAPQNRALVRKEFGFPDDVLLIAFVARLDPLKQPHVFAEVLRRVVEKGYDIRALSMGDGHLLNEFNETLHKFNLQDKVKLLGSIPNTLVSKYVSASDVVFLPSLSEGISLAIYEGMSQGVCSVSAKVGGQAELITPDVGYLVVPGNPEEVDQYTNIISLLASNLTIPAEMGKRSREKILNGFSVRDTLEKLKEEFCNAAIVSKFSTKLFSNRLLAKVSNEMAVLAFEYERAEGELLPLWENYVKATKQCAPPPTVEKKEYKRLPSPYKSGLSPEEVLENLDLEALRVVDDIFEEKKLYDKKMKLSMHDYQDSFLRKNPKIIHTDYKYNDFLHRDNHGVSEWNNEIPFPYAQQEYVAYLSDVFVGTGTSGVIFDWDRVFLLRKPFNKVTYELPSKEYSKCQVVTHKKIATLVQIYFSYGNFIMDDLPKLSLIWDELQKDPEIKVMVPNTQYSRIIMEQLLKLPNHRVLYFNPGEGWDPCTIHFAETLLLPTPIVPDHVSKNQMSSLRDIIYKQNDLTPDKLPTSQHRNIVIYAGRSKALSSQRKMSNELEFIETLKSTLTELNNGLNGHQRDPYELIVWDGEEVLNQTVLEFASKAVMMIGITGSNLAPMIAAQPDTIIIELLHENPWLLWWATSQSLSHEHWMVPISGVSHESESILIPITETIETVKKSLENWQIN</sequence>
<dbReference type="SUPFAM" id="SSF53448">
    <property type="entry name" value="Nucleotide-diphospho-sugar transferases"/>
    <property type="match status" value="1"/>
</dbReference>
<keyword evidence="2" id="KW-0472">Membrane</keyword>
<dbReference type="Proteomes" id="UP000076078">
    <property type="component" value="Unassembled WGS sequence"/>
</dbReference>
<protein>
    <submittedName>
        <fullName evidence="6">Putative glycosyltransferase</fullName>
    </submittedName>
</protein>
<accession>A0A152A6R7</accession>
<comment type="caution">
    <text evidence="6">The sequence shown here is derived from an EMBL/GenBank/DDBJ whole genome shotgun (WGS) entry which is preliminary data.</text>
</comment>
<gene>
    <name evidence="6" type="ORF">DLAC_01828</name>
</gene>
<dbReference type="Gene3D" id="3.40.50.2000">
    <property type="entry name" value="Glycogen Phosphorylase B"/>
    <property type="match status" value="2"/>
</dbReference>
<dbReference type="InParanoid" id="A0A152A6R7"/>
<dbReference type="Pfam" id="PF00534">
    <property type="entry name" value="Glycos_transf_1"/>
    <property type="match status" value="1"/>
</dbReference>
<evidence type="ECO:0000259" key="3">
    <source>
        <dbReference type="Pfam" id="PF00534"/>
    </source>
</evidence>
<feature type="domain" description="Glycosyl transferase family 1" evidence="3">
    <location>
        <begin position="636"/>
        <end position="802"/>
    </location>
</feature>
<evidence type="ECO:0000259" key="5">
    <source>
        <dbReference type="Pfam" id="PF04577"/>
    </source>
</evidence>
<dbReference type="InterPro" id="IPR001173">
    <property type="entry name" value="Glyco_trans_2-like"/>
</dbReference>
<dbReference type="EMBL" id="LODT01000006">
    <property type="protein sequence ID" value="KYR01815.1"/>
    <property type="molecule type" value="Genomic_DNA"/>
</dbReference>
<dbReference type="SUPFAM" id="SSF53756">
    <property type="entry name" value="UDP-Glycosyltransferase/glycogen phosphorylase"/>
    <property type="match status" value="1"/>
</dbReference>
<dbReference type="OMA" id="AVWFLET"/>
<dbReference type="PANTHER" id="PTHR12526">
    <property type="entry name" value="GLYCOSYLTRANSFERASE"/>
    <property type="match status" value="1"/>
</dbReference>
<evidence type="ECO:0000256" key="2">
    <source>
        <dbReference type="SAM" id="Phobius"/>
    </source>
</evidence>
<dbReference type="CDD" id="cd00761">
    <property type="entry name" value="Glyco_tranf_GTA_type"/>
    <property type="match status" value="1"/>
</dbReference>
<dbReference type="Pfam" id="PF00535">
    <property type="entry name" value="Glycos_transf_2"/>
    <property type="match status" value="1"/>
</dbReference>
<reference evidence="6 7" key="1">
    <citation type="submission" date="2015-12" db="EMBL/GenBank/DDBJ databases">
        <title>Dictyostelia acquired genes for synthesis and detection of signals that induce cell-type specialization by lateral gene transfer from prokaryotes.</title>
        <authorList>
            <person name="Gloeckner G."/>
            <person name="Schaap P."/>
        </authorList>
    </citation>
    <scope>NUCLEOTIDE SEQUENCE [LARGE SCALE GENOMIC DNA]</scope>
    <source>
        <strain evidence="6 7">TK</strain>
    </source>
</reference>
<keyword evidence="2" id="KW-1133">Transmembrane helix</keyword>
<keyword evidence="2" id="KW-0812">Transmembrane</keyword>
<dbReference type="OrthoDB" id="3784at2759"/>
<dbReference type="GO" id="GO:0016757">
    <property type="term" value="F:glycosyltransferase activity"/>
    <property type="evidence" value="ECO:0007669"/>
    <property type="project" value="UniProtKB-KW"/>
</dbReference>
<proteinExistence type="predicted"/>
<evidence type="ECO:0000256" key="1">
    <source>
        <dbReference type="ARBA" id="ARBA00022676"/>
    </source>
</evidence>
<keyword evidence="1" id="KW-0328">Glycosyltransferase</keyword>
<name>A0A152A6R7_TIELA</name>
<dbReference type="Pfam" id="PF04577">
    <property type="entry name" value="Glyco_transf_61"/>
    <property type="match status" value="1"/>
</dbReference>
<feature type="domain" description="Glycosyltransferase 2-like" evidence="4">
    <location>
        <begin position="195"/>
        <end position="314"/>
    </location>
</feature>
<dbReference type="PANTHER" id="PTHR12526:SF579">
    <property type="entry name" value="GLYCOSYLTRANSFERASE"/>
    <property type="match status" value="1"/>
</dbReference>
<feature type="transmembrane region" description="Helical" evidence="2">
    <location>
        <begin position="20"/>
        <end position="37"/>
    </location>
</feature>
<dbReference type="InterPro" id="IPR001296">
    <property type="entry name" value="Glyco_trans_1"/>
</dbReference>
<dbReference type="Gene3D" id="3.90.550.10">
    <property type="entry name" value="Spore Coat Polysaccharide Biosynthesis Protein SpsA, Chain A"/>
    <property type="match status" value="1"/>
</dbReference>
<evidence type="ECO:0000259" key="4">
    <source>
        <dbReference type="Pfam" id="PF00535"/>
    </source>
</evidence>
<organism evidence="6 7">
    <name type="scientific">Tieghemostelium lacteum</name>
    <name type="common">Slime mold</name>
    <name type="synonym">Dictyostelium lacteum</name>
    <dbReference type="NCBI Taxonomy" id="361077"/>
    <lineage>
        <taxon>Eukaryota</taxon>
        <taxon>Amoebozoa</taxon>
        <taxon>Evosea</taxon>
        <taxon>Eumycetozoa</taxon>
        <taxon>Dictyostelia</taxon>
        <taxon>Dictyosteliales</taxon>
        <taxon>Raperosteliaceae</taxon>
        <taxon>Tieghemostelium</taxon>
    </lineage>
</organism>
<dbReference type="InterPro" id="IPR029044">
    <property type="entry name" value="Nucleotide-diphossugar_trans"/>
</dbReference>
<evidence type="ECO:0000313" key="6">
    <source>
        <dbReference type="EMBL" id="KYR01815.1"/>
    </source>
</evidence>
<dbReference type="InterPro" id="IPR049625">
    <property type="entry name" value="Glyco_transf_61_cat"/>
</dbReference>
<feature type="domain" description="Glycosyltransferase 61 catalytic" evidence="5">
    <location>
        <begin position="1044"/>
        <end position="1246"/>
    </location>
</feature>
<keyword evidence="7" id="KW-1185">Reference proteome</keyword>